<dbReference type="Pfam" id="PF14748">
    <property type="entry name" value="P5CR_dimer"/>
    <property type="match status" value="1"/>
</dbReference>
<dbReference type="PANTHER" id="PTHR13914:SF0">
    <property type="entry name" value="PROLINE DEHYDROGENASE 1, MITOCHONDRIAL"/>
    <property type="match status" value="1"/>
</dbReference>
<evidence type="ECO:0000259" key="8">
    <source>
        <dbReference type="Pfam" id="PF01619"/>
    </source>
</evidence>
<evidence type="ECO:0000256" key="6">
    <source>
        <dbReference type="ARBA" id="ARBA00023062"/>
    </source>
</evidence>
<comment type="similarity">
    <text evidence="2 7">Belongs to the proline oxidase family.</text>
</comment>
<dbReference type="InterPro" id="IPR036291">
    <property type="entry name" value="NAD(P)-bd_dom_sf"/>
</dbReference>
<dbReference type="InterPro" id="IPR029041">
    <property type="entry name" value="FAD-linked_oxidoreductase-like"/>
</dbReference>
<comment type="similarity">
    <text evidence="1">Belongs to the pyrroline-5-carboxylate reductase family.</text>
</comment>
<dbReference type="InterPro" id="IPR028939">
    <property type="entry name" value="P5C_Rdtase_cat_N"/>
</dbReference>
<evidence type="ECO:0000256" key="2">
    <source>
        <dbReference type="ARBA" id="ARBA00005869"/>
    </source>
</evidence>
<dbReference type="Gene3D" id="3.20.20.220">
    <property type="match status" value="1"/>
</dbReference>
<keyword evidence="5 7" id="KW-0560">Oxidoreductase</keyword>
<proteinExistence type="inferred from homology"/>
<dbReference type="GO" id="GO:0010133">
    <property type="term" value="P:L-proline catabolic process to L-glutamate"/>
    <property type="evidence" value="ECO:0007669"/>
    <property type="project" value="TreeGrafter"/>
</dbReference>
<accession>A0A8H3WIL1</accession>
<keyword evidence="12" id="KW-1185">Reference proteome</keyword>
<keyword evidence="4" id="KW-0521">NADP</keyword>
<gene>
    <name evidence="11" type="ORF">GQ607_005734</name>
</gene>
<dbReference type="InterPro" id="IPR029036">
    <property type="entry name" value="P5CR_dimer"/>
</dbReference>
<dbReference type="GO" id="GO:0071949">
    <property type="term" value="F:FAD binding"/>
    <property type="evidence" value="ECO:0007669"/>
    <property type="project" value="TreeGrafter"/>
</dbReference>
<dbReference type="Gene3D" id="1.10.3730.10">
    <property type="entry name" value="ProC C-terminal domain-like"/>
    <property type="match status" value="1"/>
</dbReference>
<evidence type="ECO:0000313" key="11">
    <source>
        <dbReference type="EMBL" id="KAF0326970.1"/>
    </source>
</evidence>
<evidence type="ECO:0000256" key="5">
    <source>
        <dbReference type="ARBA" id="ARBA00023002"/>
    </source>
</evidence>
<feature type="domain" description="Proline dehydrogenase" evidence="8">
    <location>
        <begin position="131"/>
        <end position="448"/>
    </location>
</feature>
<comment type="caution">
    <text evidence="11">The sequence shown here is derived from an EMBL/GenBank/DDBJ whole genome shotgun (WGS) entry which is preliminary data.</text>
</comment>
<evidence type="ECO:0000259" key="10">
    <source>
        <dbReference type="Pfam" id="PF14748"/>
    </source>
</evidence>
<evidence type="ECO:0000313" key="12">
    <source>
        <dbReference type="Proteomes" id="UP000434172"/>
    </source>
</evidence>
<dbReference type="SUPFAM" id="SSF51730">
    <property type="entry name" value="FAD-linked oxidoreductase"/>
    <property type="match status" value="1"/>
</dbReference>
<protein>
    <recommendedName>
        <fullName evidence="3 7">Proline dehydrogenase</fullName>
        <ecNumber evidence="3 7">1.5.5.2</ecNumber>
    </recommendedName>
</protein>
<comment type="cofactor">
    <cofactor evidence="7">
        <name>FAD</name>
        <dbReference type="ChEBI" id="CHEBI:57692"/>
    </cofactor>
</comment>
<dbReference type="InterPro" id="IPR008927">
    <property type="entry name" value="6-PGluconate_DH-like_C_sf"/>
</dbReference>
<keyword evidence="6 7" id="KW-0642">Proline metabolism</keyword>
<evidence type="ECO:0000256" key="7">
    <source>
        <dbReference type="RuleBase" id="RU364054"/>
    </source>
</evidence>
<dbReference type="PANTHER" id="PTHR13914">
    <property type="entry name" value="PROLINE OXIDASE"/>
    <property type="match status" value="1"/>
</dbReference>
<dbReference type="OrthoDB" id="5464at2759"/>
<dbReference type="NCBIfam" id="TIGR00112">
    <property type="entry name" value="proC"/>
    <property type="match status" value="1"/>
</dbReference>
<dbReference type="SUPFAM" id="SSF48179">
    <property type="entry name" value="6-phosphogluconate dehydrogenase C-terminal domain-like"/>
    <property type="match status" value="1"/>
</dbReference>
<dbReference type="InterPro" id="IPR002872">
    <property type="entry name" value="Proline_DH_dom"/>
</dbReference>
<dbReference type="Pfam" id="PF03807">
    <property type="entry name" value="F420_oxidored"/>
    <property type="match status" value="1"/>
</dbReference>
<dbReference type="AlphaFoldDB" id="A0A8H3WIL1"/>
<evidence type="ECO:0000256" key="4">
    <source>
        <dbReference type="ARBA" id="ARBA00022857"/>
    </source>
</evidence>
<keyword evidence="7" id="KW-0274">FAD</keyword>
<dbReference type="Pfam" id="PF01619">
    <property type="entry name" value="Pro_dh"/>
    <property type="match status" value="1"/>
</dbReference>
<dbReference type="FunFam" id="1.10.3730.10:FF:000001">
    <property type="entry name" value="Pyrroline-5-carboxylate reductase"/>
    <property type="match status" value="1"/>
</dbReference>
<dbReference type="Gene3D" id="3.40.50.720">
    <property type="entry name" value="NAD(P)-binding Rossmann-like Domain"/>
    <property type="match status" value="1"/>
</dbReference>
<dbReference type="GO" id="GO:0004657">
    <property type="term" value="F:proline dehydrogenase activity"/>
    <property type="evidence" value="ECO:0007669"/>
    <property type="project" value="UniProtKB-EC"/>
</dbReference>
<dbReference type="GO" id="GO:0004735">
    <property type="term" value="F:pyrroline-5-carboxylate reductase activity"/>
    <property type="evidence" value="ECO:0007669"/>
    <property type="project" value="InterPro"/>
</dbReference>
<name>A0A8H3WIL1_9PEZI</name>
<evidence type="ECO:0000256" key="3">
    <source>
        <dbReference type="ARBA" id="ARBA00012695"/>
    </source>
</evidence>
<dbReference type="Proteomes" id="UP000434172">
    <property type="component" value="Unassembled WGS sequence"/>
</dbReference>
<dbReference type="InterPro" id="IPR015659">
    <property type="entry name" value="Proline_oxidase"/>
</dbReference>
<keyword evidence="7" id="KW-0285">Flavoprotein</keyword>
<sequence length="781" mass="84929">MSSRAPLINTWTRSNRHASIAFSRRPVLTPMRVRHASATSLVAEKTLSPSKPATLSALPTPVLLRSLLVSAISSKPYLLSPSLSVLSFLTRPNRSLLFDVDRNPVLHSVLKTLFYRQFCAGESPAETKDTMRHLRFMGFRGTILTYAKETVFDHKTNTEHGLGIDAEKDAKSGNCSNIEVWRKGALETVDLLGEGDQLALKLTGGGPRVTAAFAADELPPQQMMDALDEVSIRCKERGIRLLLDAESQKFQWGIFRAGLELMRKYNRDGYATIYQTYQAYLKSTPATLAKHLELANNEGFTLGLKLVRGAYIGSDERSLIHDTKQDTDDAYNMIAQGALRRQIGEYGAPGGKPFPSLNLLLASHNKHSVVTAHKLHQQRMKDGLPTVPVGFAQLQGMSDEVSFALLQLKDGQDPSPQVWKCSTWGTMGECVAYLLRRAVENRDAVSRTVDEYAALKAELGRRLRSRSFRSRPQQPTIMADLKDVTLCILGCGNLGIPILKALFDASNSENYTLPITKFIACVRSEQSESALKGRFPDAGDKLKFSRGDKIAALKASQVVILGVDPGDVESVLSQPGTADALKDKLLISVAAGWTRGKLESTLYGSETTADNTAGRAWVVRTLPNIAAMVSQSLTAIEISDPPVPAPYMELTEAIFEKIGKAVKIAPKLMNATTAVGGSTPAFWGVICDAMIDAAVAVGVPRNLASTMIFQSMLGSATLMQNGLHPSLLRDQGTSPEGCTIGGLMVLEEGAVRGHIGKALREAVTIARLMETTPHLNDTRRS</sequence>
<evidence type="ECO:0000256" key="1">
    <source>
        <dbReference type="ARBA" id="ARBA00005525"/>
    </source>
</evidence>
<dbReference type="InterPro" id="IPR000304">
    <property type="entry name" value="Pyrroline-COOH_reductase"/>
</dbReference>
<dbReference type="GO" id="GO:0005739">
    <property type="term" value="C:mitochondrion"/>
    <property type="evidence" value="ECO:0007669"/>
    <property type="project" value="TreeGrafter"/>
</dbReference>
<dbReference type="HAMAP" id="MF_01925">
    <property type="entry name" value="P5C_reductase"/>
    <property type="match status" value="1"/>
</dbReference>
<organism evidence="11 12">
    <name type="scientific">Colletotrichum asianum</name>
    <dbReference type="NCBI Taxonomy" id="702518"/>
    <lineage>
        <taxon>Eukaryota</taxon>
        <taxon>Fungi</taxon>
        <taxon>Dikarya</taxon>
        <taxon>Ascomycota</taxon>
        <taxon>Pezizomycotina</taxon>
        <taxon>Sordariomycetes</taxon>
        <taxon>Hypocreomycetidae</taxon>
        <taxon>Glomerellales</taxon>
        <taxon>Glomerellaceae</taxon>
        <taxon>Colletotrichum</taxon>
        <taxon>Colletotrichum gloeosporioides species complex</taxon>
    </lineage>
</organism>
<feature type="domain" description="Pyrroline-5-carboxylate reductase dimerisation" evidence="10">
    <location>
        <begin position="667"/>
        <end position="767"/>
    </location>
</feature>
<dbReference type="EMBL" id="WOWK01000026">
    <property type="protein sequence ID" value="KAF0326970.1"/>
    <property type="molecule type" value="Genomic_DNA"/>
</dbReference>
<dbReference type="SUPFAM" id="SSF51735">
    <property type="entry name" value="NAD(P)-binding Rossmann-fold domains"/>
    <property type="match status" value="1"/>
</dbReference>
<comment type="function">
    <text evidence="7">Converts proline to delta-1-pyrroline-5-carboxylate.</text>
</comment>
<feature type="domain" description="Pyrroline-5-carboxylate reductase catalytic N-terminal" evidence="9">
    <location>
        <begin position="486"/>
        <end position="592"/>
    </location>
</feature>
<reference evidence="11 12" key="1">
    <citation type="submission" date="2019-12" db="EMBL/GenBank/DDBJ databases">
        <title>A genome sequence resource for the geographically widespread anthracnose pathogen Colletotrichum asianum.</title>
        <authorList>
            <person name="Meng Y."/>
        </authorList>
    </citation>
    <scope>NUCLEOTIDE SEQUENCE [LARGE SCALE GENOMIC DNA]</scope>
    <source>
        <strain evidence="11 12">ICMP 18580</strain>
    </source>
</reference>
<evidence type="ECO:0000259" key="9">
    <source>
        <dbReference type="Pfam" id="PF03807"/>
    </source>
</evidence>
<dbReference type="EC" id="1.5.5.2" evidence="3 7"/>
<comment type="catalytic activity">
    <reaction evidence="7">
        <text>L-proline + a quinone = (S)-1-pyrroline-5-carboxylate + a quinol + H(+)</text>
        <dbReference type="Rhea" id="RHEA:23784"/>
        <dbReference type="ChEBI" id="CHEBI:15378"/>
        <dbReference type="ChEBI" id="CHEBI:17388"/>
        <dbReference type="ChEBI" id="CHEBI:24646"/>
        <dbReference type="ChEBI" id="CHEBI:60039"/>
        <dbReference type="ChEBI" id="CHEBI:132124"/>
        <dbReference type="EC" id="1.5.5.2"/>
    </reaction>
</comment>